<sequence>MASDSNGVFSTRPRTSNDNVPTTNISLASLRSIVPPNRPPTDLDAELCVACMLDDRPRVQDLLSRGADPFFVTESGSSALDLADTMSRIELIKDLLQSLDLETAGLPVLLKAFHAGRSSIVRALLELGMKDHLGDEIFYAGIFGVACCTSTPFVLETLYIYGPEIDLAVYEEIFIHIAMLTGKMENARMVIELARAGARALDVQAESQYRGSWGVDRPVYQHVRTPAPSPSYSPVMFTDFVHDSGSEFEFEIPH</sequence>
<accession>A0A0F8V4S5</accession>
<dbReference type="EMBL" id="JZBS01000246">
    <property type="protein sequence ID" value="KKK26789.1"/>
    <property type="molecule type" value="Genomic_DNA"/>
</dbReference>
<dbReference type="SUPFAM" id="SSF48403">
    <property type="entry name" value="Ankyrin repeat"/>
    <property type="match status" value="1"/>
</dbReference>
<organism evidence="2 3">
    <name type="scientific">Aspergillus rambellii</name>
    <dbReference type="NCBI Taxonomy" id="308745"/>
    <lineage>
        <taxon>Eukaryota</taxon>
        <taxon>Fungi</taxon>
        <taxon>Dikarya</taxon>
        <taxon>Ascomycota</taxon>
        <taxon>Pezizomycotina</taxon>
        <taxon>Eurotiomycetes</taxon>
        <taxon>Eurotiomycetidae</taxon>
        <taxon>Eurotiales</taxon>
        <taxon>Aspergillaceae</taxon>
        <taxon>Aspergillus</taxon>
        <taxon>Aspergillus subgen. Nidulantes</taxon>
    </lineage>
</organism>
<dbReference type="OrthoDB" id="20872at2759"/>
<proteinExistence type="predicted"/>
<dbReference type="STRING" id="308745.A0A0F8V4S5"/>
<name>A0A0F8V4S5_9EURO</name>
<dbReference type="Gene3D" id="1.25.40.20">
    <property type="entry name" value="Ankyrin repeat-containing domain"/>
    <property type="match status" value="1"/>
</dbReference>
<keyword evidence="3" id="KW-1185">Reference proteome</keyword>
<reference evidence="2 3" key="1">
    <citation type="submission" date="2015-02" db="EMBL/GenBank/DDBJ databases">
        <title>Draft Genome Sequences of Two Closely-Related Aflatoxigenic Aspergillus Species Obtained from the Cote d'Ivoire.</title>
        <authorList>
            <person name="Moore G.G."/>
            <person name="Beltz S.B."/>
            <person name="Mack B.M."/>
        </authorList>
    </citation>
    <scope>NUCLEOTIDE SEQUENCE [LARGE SCALE GENOMIC DNA]</scope>
    <source>
        <strain evidence="2 3">SRRC1468</strain>
    </source>
</reference>
<protein>
    <submittedName>
        <fullName evidence="2">Uncharacterized protein</fullName>
    </submittedName>
</protein>
<dbReference type="AlphaFoldDB" id="A0A0F8V4S5"/>
<comment type="caution">
    <text evidence="2">The sequence shown here is derived from an EMBL/GenBank/DDBJ whole genome shotgun (WGS) entry which is preliminary data.</text>
</comment>
<feature type="region of interest" description="Disordered" evidence="1">
    <location>
        <begin position="1"/>
        <end position="22"/>
    </location>
</feature>
<evidence type="ECO:0000313" key="3">
    <source>
        <dbReference type="Proteomes" id="UP000034291"/>
    </source>
</evidence>
<gene>
    <name evidence="2" type="ORF">ARAM_000375</name>
</gene>
<evidence type="ECO:0000256" key="1">
    <source>
        <dbReference type="SAM" id="MobiDB-lite"/>
    </source>
</evidence>
<dbReference type="Proteomes" id="UP000034291">
    <property type="component" value="Unassembled WGS sequence"/>
</dbReference>
<evidence type="ECO:0000313" key="2">
    <source>
        <dbReference type="EMBL" id="KKK26789.1"/>
    </source>
</evidence>
<dbReference type="InterPro" id="IPR036770">
    <property type="entry name" value="Ankyrin_rpt-contain_sf"/>
</dbReference>